<dbReference type="SUPFAM" id="SSF82549">
    <property type="entry name" value="DAK1/DegV-like"/>
    <property type="match status" value="1"/>
</dbReference>
<dbReference type="Pfam" id="PF02734">
    <property type="entry name" value="Dak2"/>
    <property type="match status" value="1"/>
</dbReference>
<dbReference type="PANTHER" id="PTHR28629">
    <property type="entry name" value="TRIOKINASE/FMN CYCLASE"/>
    <property type="match status" value="1"/>
</dbReference>
<reference evidence="7 8" key="1">
    <citation type="submission" date="2013-10" db="EMBL/GenBank/DDBJ databases">
        <title>Salinisphaera orenii MK-B5 Genome Sequencing.</title>
        <authorList>
            <person name="Lai Q."/>
            <person name="Li C."/>
            <person name="Shao Z."/>
        </authorList>
    </citation>
    <scope>NUCLEOTIDE SEQUENCE [LARGE SCALE GENOMIC DNA]</scope>
    <source>
        <strain evidence="7 8">MK-B5</strain>
    </source>
</reference>
<dbReference type="Pfam" id="PF02733">
    <property type="entry name" value="Dak1"/>
    <property type="match status" value="1"/>
</dbReference>
<dbReference type="PANTHER" id="PTHR28629:SF4">
    <property type="entry name" value="TRIOKINASE_FMN CYCLASE"/>
    <property type="match status" value="1"/>
</dbReference>
<dbReference type="AlphaFoldDB" id="A0A423PIC8"/>
<comment type="caution">
    <text evidence="7">The sequence shown here is derived from an EMBL/GenBank/DDBJ whole genome shotgun (WGS) entry which is preliminary data.</text>
</comment>
<dbReference type="PROSITE" id="PS51480">
    <property type="entry name" value="DHAL"/>
    <property type="match status" value="1"/>
</dbReference>
<evidence type="ECO:0000313" key="8">
    <source>
        <dbReference type="Proteomes" id="UP000283993"/>
    </source>
</evidence>
<evidence type="ECO:0000259" key="5">
    <source>
        <dbReference type="PROSITE" id="PS51480"/>
    </source>
</evidence>
<dbReference type="EMBL" id="AYKH01000034">
    <property type="protein sequence ID" value="ROO25361.1"/>
    <property type="molecule type" value="Genomic_DNA"/>
</dbReference>
<name>A0A423PIC8_9GAMM</name>
<evidence type="ECO:0000256" key="3">
    <source>
        <dbReference type="ARBA" id="ARBA00022777"/>
    </source>
</evidence>
<dbReference type="PROSITE" id="PS51481">
    <property type="entry name" value="DHAK"/>
    <property type="match status" value="1"/>
</dbReference>
<gene>
    <name evidence="7" type="ORF">SAOR_12485</name>
</gene>
<dbReference type="GO" id="GO:0005829">
    <property type="term" value="C:cytosol"/>
    <property type="evidence" value="ECO:0007669"/>
    <property type="project" value="TreeGrafter"/>
</dbReference>
<keyword evidence="2" id="KW-0547">Nucleotide-binding</keyword>
<evidence type="ECO:0000313" key="7">
    <source>
        <dbReference type="EMBL" id="ROO25361.1"/>
    </source>
</evidence>
<dbReference type="Gene3D" id="3.40.50.10440">
    <property type="entry name" value="Dihydroxyacetone kinase, domain 1"/>
    <property type="match status" value="1"/>
</dbReference>
<dbReference type="InterPro" id="IPR004006">
    <property type="entry name" value="DhaK_dom"/>
</dbReference>
<dbReference type="GO" id="GO:0004371">
    <property type="term" value="F:glycerone kinase activity"/>
    <property type="evidence" value="ECO:0007669"/>
    <property type="project" value="InterPro"/>
</dbReference>
<dbReference type="InterPro" id="IPR004007">
    <property type="entry name" value="DhaL_dom"/>
</dbReference>
<dbReference type="GO" id="GO:0005524">
    <property type="term" value="F:ATP binding"/>
    <property type="evidence" value="ECO:0007669"/>
    <property type="project" value="UniProtKB-KW"/>
</dbReference>
<dbReference type="Proteomes" id="UP000283993">
    <property type="component" value="Unassembled WGS sequence"/>
</dbReference>
<feature type="domain" description="DhaL" evidence="5">
    <location>
        <begin position="351"/>
        <end position="542"/>
    </location>
</feature>
<keyword evidence="8" id="KW-1185">Reference proteome</keyword>
<dbReference type="FunFam" id="3.40.50.10440:FF:000001">
    <property type="entry name" value="Dihydroxyacetone kinase, DhaK subunit"/>
    <property type="match status" value="1"/>
</dbReference>
<evidence type="ECO:0000256" key="4">
    <source>
        <dbReference type="ARBA" id="ARBA00022840"/>
    </source>
</evidence>
<keyword evidence="4" id="KW-0067">ATP-binding</keyword>
<evidence type="ECO:0000256" key="2">
    <source>
        <dbReference type="ARBA" id="ARBA00022741"/>
    </source>
</evidence>
<proteinExistence type="predicted"/>
<dbReference type="Gene3D" id="3.30.1180.20">
    <property type="entry name" value="Dihydroxyacetone kinase, domain 2"/>
    <property type="match status" value="1"/>
</dbReference>
<dbReference type="SUPFAM" id="SSF101473">
    <property type="entry name" value="DhaL-like"/>
    <property type="match status" value="1"/>
</dbReference>
<evidence type="ECO:0000256" key="1">
    <source>
        <dbReference type="ARBA" id="ARBA00022679"/>
    </source>
</evidence>
<protein>
    <submittedName>
        <fullName evidence="7">Glycerone kinase</fullName>
    </submittedName>
</protein>
<dbReference type="RefSeq" id="WP_123631730.1">
    <property type="nucleotide sequence ID" value="NZ_AYKH01000034.1"/>
</dbReference>
<dbReference type="InterPro" id="IPR036117">
    <property type="entry name" value="DhaL_dom_sf"/>
</dbReference>
<dbReference type="InterPro" id="IPR050861">
    <property type="entry name" value="Dihydroxyacetone_Kinase"/>
</dbReference>
<accession>A0A423PIC8</accession>
<dbReference type="Gene3D" id="1.25.40.340">
    <property type="match status" value="1"/>
</dbReference>
<keyword evidence="3 7" id="KW-0418">Kinase</keyword>
<keyword evidence="1" id="KW-0808">Transferase</keyword>
<dbReference type="SMART" id="SM01120">
    <property type="entry name" value="Dak2"/>
    <property type="match status" value="1"/>
</dbReference>
<evidence type="ECO:0000259" key="6">
    <source>
        <dbReference type="PROSITE" id="PS51481"/>
    </source>
</evidence>
<dbReference type="GO" id="GO:0019563">
    <property type="term" value="P:glycerol catabolic process"/>
    <property type="evidence" value="ECO:0007669"/>
    <property type="project" value="TreeGrafter"/>
</dbReference>
<feature type="domain" description="DhaK" evidence="6">
    <location>
        <begin position="7"/>
        <end position="322"/>
    </location>
</feature>
<sequence length="543" mass="55118">MDFFYNRAEDVVDEVLDGWSRLAPTARSARASGVRVIVDRDWSRDHVAVLSGGGAGHEPAHAGFVGRGMLAAAIAGDLFTSPSVAAVLAGIRATCGPAGCLLVIKNYTGDRLNFGLAAERARREGYRVRSVIVADDIALAGTDQPRGLAGTVLVHKIAGHVAADGADLDTVADTAQRVCDGLCSIGLALSSATLPGHAIDPRAPELGLGIHNEPGVSAVAPRNAAEAMALALEPLLAAADARFGADVPTVVLLNNLGSCSTQEMGVLLDTLLSRLPAARVARLITPAPVMTSLNMHGFSVTLLPAHDDFIEALASPVAAIGWPGMHIPHAVETFEPELDTREPARTGRRDAAREDAIRAVVDALIDARDELDALDAKTGDGDTGATFAAGARAVAAALDAGALASGDDAGLAEGIGDILARDMGGSAGVLLSILATATGAGLNEGRDWTAALAVGVERMRHYGGAAPGDRTLLDALMPAIEALADNGDLTAAAAAARAGADATARMTVAHAGRAAQVRADALTGVTDPGAEAIALVFEAIAPS</sequence>
<organism evidence="7 8">
    <name type="scientific">Salinisphaera orenii MK-B5</name>
    <dbReference type="NCBI Taxonomy" id="856730"/>
    <lineage>
        <taxon>Bacteria</taxon>
        <taxon>Pseudomonadati</taxon>
        <taxon>Pseudomonadota</taxon>
        <taxon>Gammaproteobacteria</taxon>
        <taxon>Salinisphaerales</taxon>
        <taxon>Salinisphaeraceae</taxon>
        <taxon>Salinisphaera</taxon>
    </lineage>
</organism>